<evidence type="ECO:0000313" key="6">
    <source>
        <dbReference type="Proteomes" id="UP000220629"/>
    </source>
</evidence>
<dbReference type="EMBL" id="JPGG01000018">
    <property type="protein sequence ID" value="KGC09926.1"/>
    <property type="molecule type" value="Genomic_DNA"/>
</dbReference>
<dbReference type="EMBL" id="PDDY01000004">
    <property type="protein sequence ID" value="PEH39039.1"/>
    <property type="molecule type" value="Genomic_DNA"/>
</dbReference>
<dbReference type="Proteomes" id="UP000220629">
    <property type="component" value="Unassembled WGS sequence"/>
</dbReference>
<evidence type="ECO:0000313" key="5">
    <source>
        <dbReference type="Proteomes" id="UP000029590"/>
    </source>
</evidence>
<protein>
    <submittedName>
        <fullName evidence="3">DUF4148 domain-containing protein</fullName>
    </submittedName>
</protein>
<gene>
    <name evidence="3" type="ORF">CRM94_32500</name>
    <name evidence="2" type="ORF">DM48_6303</name>
    <name evidence="4" type="ORF">NYZ96_06170</name>
</gene>
<accession>A0A095W7K6</accession>
<accession>A0A095EWY1</accession>
<dbReference type="GeneID" id="66457106"/>
<dbReference type="Pfam" id="PF13663">
    <property type="entry name" value="DUF4148"/>
    <property type="match status" value="1"/>
</dbReference>
<name>A0A095W7K6_BURGA</name>
<dbReference type="Proteomes" id="UP001059745">
    <property type="component" value="Chromosome 1"/>
</dbReference>
<evidence type="ECO:0000256" key="1">
    <source>
        <dbReference type="SAM" id="SignalP"/>
    </source>
</evidence>
<dbReference type="KEGG" id="bgo:BM43_2594"/>
<reference evidence="4" key="4">
    <citation type="submission" date="2022-09" db="EMBL/GenBank/DDBJ databases">
        <title>Genomic of Burkholderia gladioli.</title>
        <authorList>
            <person name="Wu H."/>
        </authorList>
    </citation>
    <scope>NUCLEOTIDE SEQUENCE</scope>
    <source>
        <strain evidence="4">ZN-S4</strain>
    </source>
</reference>
<dbReference type="Proteomes" id="UP000029590">
    <property type="component" value="Unassembled WGS sequence"/>
</dbReference>
<evidence type="ECO:0000313" key="3">
    <source>
        <dbReference type="EMBL" id="PEH39039.1"/>
    </source>
</evidence>
<reference evidence="3" key="2">
    <citation type="submission" date="2017-09" db="EMBL/GenBank/DDBJ databases">
        <title>FDA dAtabase for Regulatory Grade micrObial Sequences (FDA-ARGOS): Supporting development and validation of Infectious Disease Dx tests.</title>
        <authorList>
            <person name="Minogue T."/>
            <person name="Wolcott M."/>
            <person name="Wasieloski L."/>
            <person name="Aguilar W."/>
            <person name="Moore D."/>
            <person name="Tallon L.J."/>
            <person name="Sadzewicz L."/>
            <person name="Ott S."/>
            <person name="Zhao X."/>
            <person name="Nagaraj S."/>
            <person name="Vavikolanu K."/>
            <person name="Aluvathingal J."/>
            <person name="Nadendla S."/>
            <person name="Sichtig H."/>
        </authorList>
    </citation>
    <scope>NUCLEOTIDE SEQUENCE</scope>
    <source>
        <strain evidence="3">FDAARGOS_390</strain>
    </source>
</reference>
<reference evidence="6" key="3">
    <citation type="submission" date="2017-09" db="EMBL/GenBank/DDBJ databases">
        <title>FDA dAtabase for Regulatory Grade micrObial Sequences (FDA-ARGOS): Supporting development and validation of Infectious Disease Dx tests.</title>
        <authorList>
            <person name="Minogue T."/>
            <person name="Wolcott M."/>
            <person name="Wasieloski L."/>
            <person name="Aguilar W."/>
            <person name="Moore D."/>
            <person name="Tallon L."/>
            <person name="Sadzewicz L."/>
            <person name="Ott S."/>
            <person name="Zhao X."/>
            <person name="Nagaraj S."/>
            <person name="Vavikolanu K."/>
            <person name="Aluvathingal J."/>
            <person name="Nadendla S."/>
            <person name="Sichtig H."/>
        </authorList>
    </citation>
    <scope>NUCLEOTIDE SEQUENCE [LARGE SCALE GENOMIC DNA]</scope>
    <source>
        <strain evidence="6">FDAARGOS_390</strain>
    </source>
</reference>
<feature type="chain" id="PRO_5011844115" evidence="1">
    <location>
        <begin position="23"/>
        <end position="108"/>
    </location>
</feature>
<dbReference type="AlphaFoldDB" id="A0A095W7K6"/>
<dbReference type="EMBL" id="CP104214">
    <property type="protein sequence ID" value="UWX71333.1"/>
    <property type="molecule type" value="Genomic_DNA"/>
</dbReference>
<keyword evidence="1" id="KW-0732">Signal</keyword>
<dbReference type="OMA" id="DYDYPAN"/>
<sequence>MKNLIQAVAIAAALVVPAAAFAQTQSNGAVTRAQVRAELVQLEQTGWRPAAGSDPRYPDDILAAEKKVAALNGADTSGYGGVSNKVQAGSPIGRGVSKSDWDAMYSHP</sequence>
<dbReference type="InterPro" id="IPR025421">
    <property type="entry name" value="DUF4148"/>
</dbReference>
<evidence type="ECO:0000313" key="4">
    <source>
        <dbReference type="EMBL" id="UWX71333.1"/>
    </source>
</evidence>
<proteinExistence type="predicted"/>
<feature type="signal peptide" evidence="1">
    <location>
        <begin position="1"/>
        <end position="22"/>
    </location>
</feature>
<dbReference type="RefSeq" id="WP_013697287.1">
    <property type="nucleotide sequence ID" value="NZ_CADEPO010000011.1"/>
</dbReference>
<evidence type="ECO:0000313" key="2">
    <source>
        <dbReference type="EMBL" id="KGC09926.1"/>
    </source>
</evidence>
<dbReference type="OrthoDB" id="9009748at2"/>
<reference evidence="2 5" key="1">
    <citation type="submission" date="2014-04" db="EMBL/GenBank/DDBJ databases">
        <authorList>
            <person name="Bishop-Lilly K.A."/>
            <person name="Broomall S.M."/>
            <person name="Chain P.S."/>
            <person name="Chertkov O."/>
            <person name="Coyne S.R."/>
            <person name="Daligault H.E."/>
            <person name="Davenport K.W."/>
            <person name="Erkkila T."/>
            <person name="Frey K.G."/>
            <person name="Gibbons H.S."/>
            <person name="Gu W."/>
            <person name="Jaissle J."/>
            <person name="Johnson S.L."/>
            <person name="Koroleva G.I."/>
            <person name="Ladner J.T."/>
            <person name="Lo C.-C."/>
            <person name="Minogue T.D."/>
            <person name="Munk C."/>
            <person name="Palacios G.F."/>
            <person name="Redden C.L."/>
            <person name="Rosenzweig C.N."/>
            <person name="Scholz M.B."/>
            <person name="Teshima H."/>
            <person name="Xu Y."/>
        </authorList>
    </citation>
    <scope>NUCLEOTIDE SEQUENCE [LARGE SCALE GENOMIC DNA]</scope>
    <source>
        <strain evidence="5">gladioli</strain>
        <strain evidence="2">Gladioli</strain>
    </source>
</reference>
<organism evidence="3 6">
    <name type="scientific">Burkholderia gladioli</name>
    <name type="common">Pseudomonas marginata</name>
    <name type="synonym">Phytomonas marginata</name>
    <dbReference type="NCBI Taxonomy" id="28095"/>
    <lineage>
        <taxon>Bacteria</taxon>
        <taxon>Pseudomonadati</taxon>
        <taxon>Pseudomonadota</taxon>
        <taxon>Betaproteobacteria</taxon>
        <taxon>Burkholderiales</taxon>
        <taxon>Burkholderiaceae</taxon>
        <taxon>Burkholderia</taxon>
    </lineage>
</organism>